<dbReference type="GO" id="GO:0071949">
    <property type="term" value="F:FAD binding"/>
    <property type="evidence" value="ECO:0007669"/>
    <property type="project" value="InterPro"/>
</dbReference>
<evidence type="ECO:0000313" key="5">
    <source>
        <dbReference type="EMBL" id="KAA8889118.1"/>
    </source>
</evidence>
<protein>
    <submittedName>
        <fullName evidence="5">FAD-dependent oxidoreductase</fullName>
    </submittedName>
</protein>
<dbReference type="Pfam" id="PF01494">
    <property type="entry name" value="FAD_binding_3"/>
    <property type="match status" value="1"/>
</dbReference>
<keyword evidence="6" id="KW-1185">Reference proteome</keyword>
<evidence type="ECO:0000256" key="3">
    <source>
        <dbReference type="ARBA" id="ARBA00022827"/>
    </source>
</evidence>
<dbReference type="Proteomes" id="UP000323876">
    <property type="component" value="Unassembled WGS sequence"/>
</dbReference>
<dbReference type="InterPro" id="IPR050641">
    <property type="entry name" value="RIFMO-like"/>
</dbReference>
<dbReference type="AlphaFoldDB" id="A0A5N0EI84"/>
<proteinExistence type="predicted"/>
<name>A0A5N0EI84_9NOCA</name>
<dbReference type="Gene3D" id="3.40.30.120">
    <property type="match status" value="1"/>
</dbReference>
<dbReference type="PANTHER" id="PTHR43004">
    <property type="entry name" value="TRK SYSTEM POTASSIUM UPTAKE PROTEIN"/>
    <property type="match status" value="1"/>
</dbReference>
<reference evidence="5 6" key="1">
    <citation type="submission" date="2019-09" db="EMBL/GenBank/DDBJ databases">
        <authorList>
            <person name="Wang X."/>
        </authorList>
    </citation>
    <scope>NUCLEOTIDE SEQUENCE [LARGE SCALE GENOMIC DNA]</scope>
    <source>
        <strain evidence="5 6">CICC 11023</strain>
    </source>
</reference>
<gene>
    <name evidence="5" type="ORF">F3087_09035</name>
</gene>
<comment type="cofactor">
    <cofactor evidence="1">
        <name>FAD</name>
        <dbReference type="ChEBI" id="CHEBI:57692"/>
    </cofactor>
</comment>
<sequence>MIATPRRGEPQRRSISNHPARLEVCGRAEWARKAVALGACGWQGWGVPDTDVVIVGGGPTGLLLANELGLAGVRAVVVERDPTRSRQSKALNLQPRSAEILDWRGWLSRMDEFAFANVEWGHFSGIPLNYGALDSRFAYQVGIVQADVERALEANLAGFGITARRGHELVRIDSGLAPGDEQVVATVRTPDGEQQITAQYLVGADGGRSTVRKLSGVEFPGRDGNAPATVCDITLRRKPAGVAESWSMPQFDADRTDFAFLLPLRDGVYRFTFSVLDQTGISKDTAISAEEIQGVLTRTYGPDIELGEVRAASRFTDASRQAGEYRTGRVFLAGDAAHIHAPLGGQGMSLGLQDAFNLGWKLAADIHGWAPEHLLDSYHTERYPVAAAVLANTQAQSVLTAPHPDARVVRDMISGLLQIPEANLQVAEDISGLAIRYDLGPGLGHRMPDLDLGDGTRLAEHARDGHGLLLDSSPDHRFAPLADDWKRRIRCVTVDPGALAAAAVLVRPDGYVCASSDDPSAISTALAYWFGAAE</sequence>
<feature type="domain" description="FAD-binding" evidence="4">
    <location>
        <begin position="49"/>
        <end position="392"/>
    </location>
</feature>
<dbReference type="Gene3D" id="3.30.70.2450">
    <property type="match status" value="1"/>
</dbReference>
<evidence type="ECO:0000259" key="4">
    <source>
        <dbReference type="Pfam" id="PF01494"/>
    </source>
</evidence>
<dbReference type="EMBL" id="VXLC01000003">
    <property type="protein sequence ID" value="KAA8889118.1"/>
    <property type="molecule type" value="Genomic_DNA"/>
</dbReference>
<dbReference type="Pfam" id="PF21274">
    <property type="entry name" value="Rng_hyd_C"/>
    <property type="match status" value="1"/>
</dbReference>
<dbReference type="InterPro" id="IPR036188">
    <property type="entry name" value="FAD/NAD-bd_sf"/>
</dbReference>
<dbReference type="PRINTS" id="PR00420">
    <property type="entry name" value="RNGMNOXGNASE"/>
</dbReference>
<keyword evidence="2" id="KW-0285">Flavoprotein</keyword>
<accession>A0A5N0EI84</accession>
<dbReference type="GO" id="GO:0016709">
    <property type="term" value="F:oxidoreductase activity, acting on paired donors, with incorporation or reduction of molecular oxygen, NAD(P)H as one donor, and incorporation of one atom of oxygen"/>
    <property type="evidence" value="ECO:0007669"/>
    <property type="project" value="UniProtKB-ARBA"/>
</dbReference>
<dbReference type="OrthoDB" id="8670884at2"/>
<dbReference type="PANTHER" id="PTHR43004:SF19">
    <property type="entry name" value="BINDING MONOOXYGENASE, PUTATIVE (JCVI)-RELATED"/>
    <property type="match status" value="1"/>
</dbReference>
<dbReference type="InterPro" id="IPR002938">
    <property type="entry name" value="FAD-bd"/>
</dbReference>
<evidence type="ECO:0000256" key="1">
    <source>
        <dbReference type="ARBA" id="ARBA00001974"/>
    </source>
</evidence>
<evidence type="ECO:0000256" key="2">
    <source>
        <dbReference type="ARBA" id="ARBA00022630"/>
    </source>
</evidence>
<comment type="caution">
    <text evidence="5">The sequence shown here is derived from an EMBL/GenBank/DDBJ whole genome shotgun (WGS) entry which is preliminary data.</text>
</comment>
<organism evidence="5 6">
    <name type="scientific">Nocardia colli</name>
    <dbReference type="NCBI Taxonomy" id="2545717"/>
    <lineage>
        <taxon>Bacteria</taxon>
        <taxon>Bacillati</taxon>
        <taxon>Actinomycetota</taxon>
        <taxon>Actinomycetes</taxon>
        <taxon>Mycobacteriales</taxon>
        <taxon>Nocardiaceae</taxon>
        <taxon>Nocardia</taxon>
    </lineage>
</organism>
<dbReference type="Gene3D" id="3.50.50.60">
    <property type="entry name" value="FAD/NAD(P)-binding domain"/>
    <property type="match status" value="1"/>
</dbReference>
<keyword evidence="3" id="KW-0274">FAD</keyword>
<evidence type="ECO:0000313" key="6">
    <source>
        <dbReference type="Proteomes" id="UP000323876"/>
    </source>
</evidence>
<dbReference type="SUPFAM" id="SSF51905">
    <property type="entry name" value="FAD/NAD(P)-binding domain"/>
    <property type="match status" value="1"/>
</dbReference>